<proteinExistence type="predicted"/>
<keyword evidence="3" id="KW-1185">Reference proteome</keyword>
<organism evidence="2 3">
    <name type="scientific">Lonchura striata</name>
    <name type="common">white-rumped munia</name>
    <dbReference type="NCBI Taxonomy" id="40157"/>
    <lineage>
        <taxon>Eukaryota</taxon>
        <taxon>Metazoa</taxon>
        <taxon>Chordata</taxon>
        <taxon>Craniata</taxon>
        <taxon>Vertebrata</taxon>
        <taxon>Euteleostomi</taxon>
        <taxon>Archelosauria</taxon>
        <taxon>Archosauria</taxon>
        <taxon>Dinosauria</taxon>
        <taxon>Saurischia</taxon>
        <taxon>Theropoda</taxon>
        <taxon>Coelurosauria</taxon>
        <taxon>Aves</taxon>
        <taxon>Neognathae</taxon>
        <taxon>Neoaves</taxon>
        <taxon>Telluraves</taxon>
        <taxon>Australaves</taxon>
        <taxon>Passeriformes</taxon>
        <taxon>Passeroidea</taxon>
        <taxon>Estrildidae</taxon>
        <taxon>Estrildinae</taxon>
        <taxon>Lonchura</taxon>
    </lineage>
</organism>
<feature type="compositionally biased region" description="Polar residues" evidence="1">
    <location>
        <begin position="1"/>
        <end position="12"/>
    </location>
</feature>
<dbReference type="AlphaFoldDB" id="A0A218UAT9"/>
<dbReference type="Proteomes" id="UP000197619">
    <property type="component" value="Unassembled WGS sequence"/>
</dbReference>
<accession>A0A218UAT9</accession>
<evidence type="ECO:0000313" key="2">
    <source>
        <dbReference type="EMBL" id="OWK50867.1"/>
    </source>
</evidence>
<sequence>MSARPTSTTSPGSGRRITSHGRSQCSLRALSAPPACPGRCHAPPGPPAAPGPAVPPAPGTWTPRCPWRSRRGTTAPSGGRAPRRCWRCAARAASWCGTARPAPTTTRCPSGAARVLCT</sequence>
<feature type="compositionally biased region" description="Pro residues" evidence="1">
    <location>
        <begin position="43"/>
        <end position="58"/>
    </location>
</feature>
<reference evidence="2 3" key="1">
    <citation type="submission" date="2017-05" db="EMBL/GenBank/DDBJ databases">
        <title>Genome of assembly of the Bengalese finch, Lonchura striata domestica.</title>
        <authorList>
            <person name="Colquitt B.M."/>
            <person name="Brainard M.S."/>
        </authorList>
    </citation>
    <scope>NUCLEOTIDE SEQUENCE [LARGE SCALE GENOMIC DNA]</scope>
    <source>
        <strain evidence="2">White83orange57</strain>
    </source>
</reference>
<dbReference type="EMBL" id="MUZQ01000490">
    <property type="protein sequence ID" value="OWK50867.1"/>
    <property type="molecule type" value="Genomic_DNA"/>
</dbReference>
<gene>
    <name evidence="2" type="ORF">RLOC_00015063</name>
</gene>
<name>A0A218UAT9_9PASE</name>
<evidence type="ECO:0000313" key="3">
    <source>
        <dbReference type="Proteomes" id="UP000197619"/>
    </source>
</evidence>
<evidence type="ECO:0000256" key="1">
    <source>
        <dbReference type="SAM" id="MobiDB-lite"/>
    </source>
</evidence>
<feature type="region of interest" description="Disordered" evidence="1">
    <location>
        <begin position="1"/>
        <end position="82"/>
    </location>
</feature>
<protein>
    <submittedName>
        <fullName evidence="2">Uncharacterized protein</fullName>
    </submittedName>
</protein>
<comment type="caution">
    <text evidence="2">The sequence shown here is derived from an EMBL/GenBank/DDBJ whole genome shotgun (WGS) entry which is preliminary data.</text>
</comment>